<accession>A0A1G2DH50</accession>
<evidence type="ECO:0000256" key="1">
    <source>
        <dbReference type="ARBA" id="ARBA00022603"/>
    </source>
</evidence>
<dbReference type="GO" id="GO:0008175">
    <property type="term" value="F:tRNA methyltransferase activity"/>
    <property type="evidence" value="ECO:0007669"/>
    <property type="project" value="UniProtKB-ARBA"/>
</dbReference>
<keyword evidence="2" id="KW-0808">Transferase</keyword>
<dbReference type="EMBL" id="MHLP01000017">
    <property type="protein sequence ID" value="OGZ12843.1"/>
    <property type="molecule type" value="Genomic_DNA"/>
</dbReference>
<feature type="domain" description="Methyltransferase type 11" evidence="3">
    <location>
        <begin position="37"/>
        <end position="131"/>
    </location>
</feature>
<evidence type="ECO:0000313" key="5">
    <source>
        <dbReference type="Proteomes" id="UP000178534"/>
    </source>
</evidence>
<evidence type="ECO:0000256" key="2">
    <source>
        <dbReference type="ARBA" id="ARBA00022679"/>
    </source>
</evidence>
<sequence>MRKTYDNVAGEFSASRTKFWDELAFLAEHTQRDDHVLDIGCGNGRFFPLVREKHAQYVGIDYSEGLIREAKRLHPNGNFIVGDATQLPFPDNTFDIAYSFAVIHHVPSKEPRAQFVCEAARVLRHGSIFVLSVWRLWTPSNFGKLFWEGTKNRAATAIPSLLSYDNKLGMAVKNALDMGDLMLTFGKKKAPRYLHAFTKGELVKLLTKNGFSILSVDSIAHGNKEKNIVVVARKS</sequence>
<dbReference type="GO" id="GO:0008757">
    <property type="term" value="F:S-adenosylmethionine-dependent methyltransferase activity"/>
    <property type="evidence" value="ECO:0007669"/>
    <property type="project" value="InterPro"/>
</dbReference>
<name>A0A1G2DH50_9BACT</name>
<dbReference type="Proteomes" id="UP000178534">
    <property type="component" value="Unassembled WGS sequence"/>
</dbReference>
<dbReference type="GO" id="GO:0032259">
    <property type="term" value="P:methylation"/>
    <property type="evidence" value="ECO:0007669"/>
    <property type="project" value="UniProtKB-KW"/>
</dbReference>
<dbReference type="STRING" id="1798665.A2942_03030"/>
<reference evidence="4 5" key="1">
    <citation type="journal article" date="2016" name="Nat. Commun.">
        <title>Thousands of microbial genomes shed light on interconnected biogeochemical processes in an aquifer system.</title>
        <authorList>
            <person name="Anantharaman K."/>
            <person name="Brown C.T."/>
            <person name="Hug L.A."/>
            <person name="Sharon I."/>
            <person name="Castelle C.J."/>
            <person name="Probst A.J."/>
            <person name="Thomas B.C."/>
            <person name="Singh A."/>
            <person name="Wilkins M.J."/>
            <person name="Karaoz U."/>
            <person name="Brodie E.L."/>
            <person name="Williams K.H."/>
            <person name="Hubbard S.S."/>
            <person name="Banfield J.F."/>
        </authorList>
    </citation>
    <scope>NUCLEOTIDE SEQUENCE [LARGE SCALE GENOMIC DNA]</scope>
</reference>
<organism evidence="4 5">
    <name type="scientific">Candidatus Lloydbacteria bacterium RIFCSPLOWO2_01_FULL_50_20</name>
    <dbReference type="NCBI Taxonomy" id="1798665"/>
    <lineage>
        <taxon>Bacteria</taxon>
        <taxon>Candidatus Lloydiibacteriota</taxon>
    </lineage>
</organism>
<dbReference type="SUPFAM" id="SSF53335">
    <property type="entry name" value="S-adenosyl-L-methionine-dependent methyltransferases"/>
    <property type="match status" value="1"/>
</dbReference>
<dbReference type="GO" id="GO:0006400">
    <property type="term" value="P:tRNA modification"/>
    <property type="evidence" value="ECO:0007669"/>
    <property type="project" value="UniProtKB-ARBA"/>
</dbReference>
<evidence type="ECO:0000313" key="4">
    <source>
        <dbReference type="EMBL" id="OGZ12843.1"/>
    </source>
</evidence>
<dbReference type="InterPro" id="IPR013216">
    <property type="entry name" value="Methyltransf_11"/>
</dbReference>
<keyword evidence="1" id="KW-0489">Methyltransferase</keyword>
<dbReference type="Pfam" id="PF08241">
    <property type="entry name" value="Methyltransf_11"/>
    <property type="match status" value="1"/>
</dbReference>
<protein>
    <recommendedName>
        <fullName evidence="3">Methyltransferase type 11 domain-containing protein</fullName>
    </recommendedName>
</protein>
<evidence type="ECO:0000259" key="3">
    <source>
        <dbReference type="Pfam" id="PF08241"/>
    </source>
</evidence>
<dbReference type="Gene3D" id="3.40.50.150">
    <property type="entry name" value="Vaccinia Virus protein VP39"/>
    <property type="match status" value="1"/>
</dbReference>
<comment type="caution">
    <text evidence="4">The sequence shown here is derived from an EMBL/GenBank/DDBJ whole genome shotgun (WGS) entry which is preliminary data.</text>
</comment>
<dbReference type="PANTHER" id="PTHR13069:SF21">
    <property type="entry name" value="ALKYLATED DNA REPAIR PROTEIN ALKB HOMOLOG 8"/>
    <property type="match status" value="1"/>
</dbReference>
<dbReference type="PANTHER" id="PTHR13069">
    <property type="entry name" value="ALKYLATED DNA REPAIR PROTEIN ALKB HOMOLOG 8"/>
    <property type="match status" value="1"/>
</dbReference>
<proteinExistence type="predicted"/>
<dbReference type="InterPro" id="IPR029063">
    <property type="entry name" value="SAM-dependent_MTases_sf"/>
</dbReference>
<gene>
    <name evidence="4" type="ORF">A2942_03030</name>
</gene>
<dbReference type="AlphaFoldDB" id="A0A1G2DH50"/>
<dbReference type="CDD" id="cd02440">
    <property type="entry name" value="AdoMet_MTases"/>
    <property type="match status" value="1"/>
</dbReference>
<dbReference type="InterPro" id="IPR051422">
    <property type="entry name" value="AlkB_tRNA_MeTrf/Diox"/>
</dbReference>